<organism evidence="3 4">
    <name type="scientific">Kwoniella dendrophila CBS 6074</name>
    <dbReference type="NCBI Taxonomy" id="1295534"/>
    <lineage>
        <taxon>Eukaryota</taxon>
        <taxon>Fungi</taxon>
        <taxon>Dikarya</taxon>
        <taxon>Basidiomycota</taxon>
        <taxon>Agaricomycotina</taxon>
        <taxon>Tremellomycetes</taxon>
        <taxon>Tremellales</taxon>
        <taxon>Cryptococcaceae</taxon>
        <taxon>Kwoniella</taxon>
    </lineage>
</organism>
<dbReference type="AlphaFoldDB" id="A0AAX4JMG9"/>
<keyword evidence="2" id="KW-0732">Signal</keyword>
<accession>A0AAX4JMG9</accession>
<dbReference type="Proteomes" id="UP001355207">
    <property type="component" value="Chromosome 2"/>
</dbReference>
<dbReference type="GeneID" id="91092170"/>
<evidence type="ECO:0000313" key="3">
    <source>
        <dbReference type="EMBL" id="WWC86621.1"/>
    </source>
</evidence>
<keyword evidence="4" id="KW-1185">Reference proteome</keyword>
<feature type="compositionally biased region" description="Low complexity" evidence="1">
    <location>
        <begin position="41"/>
        <end position="52"/>
    </location>
</feature>
<feature type="region of interest" description="Disordered" evidence="1">
    <location>
        <begin position="33"/>
        <end position="58"/>
    </location>
</feature>
<feature type="signal peptide" evidence="2">
    <location>
        <begin position="1"/>
        <end position="26"/>
    </location>
</feature>
<proteinExistence type="predicted"/>
<evidence type="ECO:0000256" key="1">
    <source>
        <dbReference type="SAM" id="MobiDB-lite"/>
    </source>
</evidence>
<gene>
    <name evidence="3" type="ORF">L201_001498</name>
</gene>
<dbReference type="EMBL" id="CP144099">
    <property type="protein sequence ID" value="WWC86621.1"/>
    <property type="molecule type" value="Genomic_DNA"/>
</dbReference>
<evidence type="ECO:0000313" key="4">
    <source>
        <dbReference type="Proteomes" id="UP001355207"/>
    </source>
</evidence>
<evidence type="ECO:0008006" key="5">
    <source>
        <dbReference type="Google" id="ProtNLM"/>
    </source>
</evidence>
<name>A0AAX4JMG9_9TREE</name>
<dbReference type="RefSeq" id="XP_066073384.1">
    <property type="nucleotide sequence ID" value="XM_066217287.1"/>
</dbReference>
<feature type="chain" id="PRO_5043982618" description="Ig-like domain-containing protein" evidence="2">
    <location>
        <begin position="27"/>
        <end position="229"/>
    </location>
</feature>
<reference evidence="3 4" key="1">
    <citation type="submission" date="2024-01" db="EMBL/GenBank/DDBJ databases">
        <title>Comparative genomics of Cryptococcus and Kwoniella reveals pathogenesis evolution and contrasting modes of karyotype evolution via chromosome fusion or intercentromeric recombination.</title>
        <authorList>
            <person name="Coelho M.A."/>
            <person name="David-Palma M."/>
            <person name="Shea T."/>
            <person name="Bowers K."/>
            <person name="McGinley-Smith S."/>
            <person name="Mohammad A.W."/>
            <person name="Gnirke A."/>
            <person name="Yurkov A.M."/>
            <person name="Nowrousian M."/>
            <person name="Sun S."/>
            <person name="Cuomo C.A."/>
            <person name="Heitman J."/>
        </authorList>
    </citation>
    <scope>NUCLEOTIDE SEQUENCE [LARGE SCALE GENOMIC DNA]</scope>
    <source>
        <strain evidence="3 4">CBS 6074</strain>
    </source>
</reference>
<sequence>MIQNIPIYTLLIILNNLALHTITVNANILPSGWKGTEDGDTTSQSTTELTTSFPTGNSSQFIATSSSLYEPEPSSNASTVLVGESTPKKPEPWYHLYFSQFVWTQSNKIQNGYEYSGFGPGFWAFSFNETYTEETFDLIAYEPTAKSQGGEKTAVGKATASMHCTAKATKSASSIETVDIIWYDLPTSTQVGEATLTCSHIGSTPTPPPAESSISESNIVQKMTATIIK</sequence>
<evidence type="ECO:0000256" key="2">
    <source>
        <dbReference type="SAM" id="SignalP"/>
    </source>
</evidence>
<protein>
    <recommendedName>
        <fullName evidence="5">Ig-like domain-containing protein</fullName>
    </recommendedName>
</protein>